<gene>
    <name evidence="1" type="ORF">SDC9_62148</name>
</gene>
<dbReference type="EMBL" id="VSSQ01002497">
    <property type="protein sequence ID" value="MPM15776.1"/>
    <property type="molecule type" value="Genomic_DNA"/>
</dbReference>
<reference evidence="1" key="1">
    <citation type="submission" date="2019-08" db="EMBL/GenBank/DDBJ databases">
        <authorList>
            <person name="Kucharzyk K."/>
            <person name="Murdoch R.W."/>
            <person name="Higgins S."/>
            <person name="Loffler F."/>
        </authorList>
    </citation>
    <scope>NUCLEOTIDE SEQUENCE</scope>
</reference>
<accession>A0A644XHU1</accession>
<evidence type="ECO:0000313" key="1">
    <source>
        <dbReference type="EMBL" id="MPM15776.1"/>
    </source>
</evidence>
<protein>
    <submittedName>
        <fullName evidence="1">Uncharacterized protein</fullName>
    </submittedName>
</protein>
<comment type="caution">
    <text evidence="1">The sequence shown here is derived from an EMBL/GenBank/DDBJ whole genome shotgun (WGS) entry which is preliminary data.</text>
</comment>
<dbReference type="AlphaFoldDB" id="A0A644XHU1"/>
<organism evidence="1">
    <name type="scientific">bioreactor metagenome</name>
    <dbReference type="NCBI Taxonomy" id="1076179"/>
    <lineage>
        <taxon>unclassified sequences</taxon>
        <taxon>metagenomes</taxon>
        <taxon>ecological metagenomes</taxon>
    </lineage>
</organism>
<proteinExistence type="predicted"/>
<sequence length="84" mass="9036">MNETKASFQLSLQALSEDKISEIKRVSSVYSKMAPAEAAGILAGMTDIMEISFIVYHMQPAASALVLSEMDAARAAEITKNLLS</sequence>
<name>A0A644XHU1_9ZZZZ</name>